<feature type="domain" description="Fatty acid hydroxylase" evidence="7">
    <location>
        <begin position="142"/>
        <end position="273"/>
    </location>
</feature>
<dbReference type="STRING" id="361077.A0A152A668"/>
<dbReference type="GO" id="GO:0008610">
    <property type="term" value="P:lipid biosynthetic process"/>
    <property type="evidence" value="ECO:0007669"/>
    <property type="project" value="InterPro"/>
</dbReference>
<dbReference type="EMBL" id="LODT01000006">
    <property type="protein sequence ID" value="KYR01722.1"/>
    <property type="molecule type" value="Genomic_DNA"/>
</dbReference>
<dbReference type="Pfam" id="PF04116">
    <property type="entry name" value="FA_hydroxylase"/>
    <property type="match status" value="1"/>
</dbReference>
<keyword evidence="2 6" id="KW-0812">Transmembrane</keyword>
<dbReference type="OrthoDB" id="1658724at2759"/>
<dbReference type="GO" id="GO:0016020">
    <property type="term" value="C:membrane"/>
    <property type="evidence" value="ECO:0007669"/>
    <property type="project" value="UniProtKB-SubCell"/>
</dbReference>
<dbReference type="InterPro" id="IPR050307">
    <property type="entry name" value="Sterol_Desaturase_Related"/>
</dbReference>
<comment type="subcellular location">
    <subcellularLocation>
        <location evidence="1">Membrane</location>
    </subcellularLocation>
</comment>
<organism evidence="8 9">
    <name type="scientific">Tieghemostelium lacteum</name>
    <name type="common">Slime mold</name>
    <name type="synonym">Dictyostelium lacteum</name>
    <dbReference type="NCBI Taxonomy" id="361077"/>
    <lineage>
        <taxon>Eukaryota</taxon>
        <taxon>Amoebozoa</taxon>
        <taxon>Evosea</taxon>
        <taxon>Eumycetozoa</taxon>
        <taxon>Dictyostelia</taxon>
        <taxon>Dictyosteliales</taxon>
        <taxon>Raperosteliaceae</taxon>
        <taxon>Tieghemostelium</taxon>
    </lineage>
</organism>
<keyword evidence="3 6" id="KW-1133">Transmembrane helix</keyword>
<dbReference type="PANTHER" id="PTHR11863">
    <property type="entry name" value="STEROL DESATURASE"/>
    <property type="match status" value="1"/>
</dbReference>
<feature type="transmembrane region" description="Helical" evidence="6">
    <location>
        <begin position="97"/>
        <end position="117"/>
    </location>
</feature>
<reference evidence="8 9" key="1">
    <citation type="submission" date="2015-12" db="EMBL/GenBank/DDBJ databases">
        <title>Dictyostelia acquired genes for synthesis and detection of signals that induce cell-type specialization by lateral gene transfer from prokaryotes.</title>
        <authorList>
            <person name="Gloeckner G."/>
            <person name="Schaap P."/>
        </authorList>
    </citation>
    <scope>NUCLEOTIDE SEQUENCE [LARGE SCALE GENOMIC DNA]</scope>
    <source>
        <strain evidence="8 9">TK</strain>
    </source>
</reference>
<dbReference type="GO" id="GO:0005506">
    <property type="term" value="F:iron ion binding"/>
    <property type="evidence" value="ECO:0007669"/>
    <property type="project" value="InterPro"/>
</dbReference>
<protein>
    <submittedName>
        <fullName evidence="8">Sterol desaturase family protein</fullName>
    </submittedName>
</protein>
<sequence>MKFNSTLIINTIAENFKSSRVYDVSADPLPRNSIEYYWVWILQNCGEFGLFLIFYLAMAILYAIGGIVFYLFDKFKLFPSRKIQIKKYPSSYEIRRCINNLVINYITIILPLGIISFPFSKVLGLTHDLPLPTIWKFLLDIFLCLLGEDFFHYWMHRFFHTPWFYKNIHKEHHYFSAPFGFTASYAHPVEVVFLGIATFAPAFILRPHYITFYSWFIVRQLDAVLTHSGYDIELFPFNFMPYYGGTVFHDYHHKQFTCNYGSRFTYLDKLFNTYKEKPTKIPSSEPSNNSLSNNKKQS</sequence>
<name>A0A152A668_TIELA</name>
<keyword evidence="4 6" id="KW-0472">Membrane</keyword>
<accession>A0A152A668</accession>
<dbReference type="AlphaFoldDB" id="A0A152A668"/>
<evidence type="ECO:0000313" key="9">
    <source>
        <dbReference type="Proteomes" id="UP000076078"/>
    </source>
</evidence>
<proteinExistence type="predicted"/>
<evidence type="ECO:0000256" key="4">
    <source>
        <dbReference type="ARBA" id="ARBA00023136"/>
    </source>
</evidence>
<evidence type="ECO:0000256" key="6">
    <source>
        <dbReference type="SAM" id="Phobius"/>
    </source>
</evidence>
<keyword evidence="9" id="KW-1185">Reference proteome</keyword>
<evidence type="ECO:0000259" key="7">
    <source>
        <dbReference type="Pfam" id="PF04116"/>
    </source>
</evidence>
<evidence type="ECO:0000313" key="8">
    <source>
        <dbReference type="EMBL" id="KYR01722.1"/>
    </source>
</evidence>
<dbReference type="InterPro" id="IPR006694">
    <property type="entry name" value="Fatty_acid_hydroxylase"/>
</dbReference>
<dbReference type="GO" id="GO:0016491">
    <property type="term" value="F:oxidoreductase activity"/>
    <property type="evidence" value="ECO:0007669"/>
    <property type="project" value="InterPro"/>
</dbReference>
<evidence type="ECO:0000256" key="5">
    <source>
        <dbReference type="SAM" id="MobiDB-lite"/>
    </source>
</evidence>
<evidence type="ECO:0000256" key="2">
    <source>
        <dbReference type="ARBA" id="ARBA00022692"/>
    </source>
</evidence>
<gene>
    <name evidence="8" type="ORF">DLAC_01732</name>
</gene>
<dbReference type="Proteomes" id="UP000076078">
    <property type="component" value="Unassembled WGS sequence"/>
</dbReference>
<evidence type="ECO:0000256" key="1">
    <source>
        <dbReference type="ARBA" id="ARBA00004370"/>
    </source>
</evidence>
<dbReference type="OMA" id="VPWLYKT"/>
<evidence type="ECO:0000256" key="3">
    <source>
        <dbReference type="ARBA" id="ARBA00022989"/>
    </source>
</evidence>
<feature type="region of interest" description="Disordered" evidence="5">
    <location>
        <begin position="278"/>
        <end position="298"/>
    </location>
</feature>
<feature type="compositionally biased region" description="Low complexity" evidence="5">
    <location>
        <begin position="282"/>
        <end position="298"/>
    </location>
</feature>
<dbReference type="InParanoid" id="A0A152A668"/>
<comment type="caution">
    <text evidence="8">The sequence shown here is derived from an EMBL/GenBank/DDBJ whole genome shotgun (WGS) entry which is preliminary data.</text>
</comment>
<feature type="transmembrane region" description="Helical" evidence="6">
    <location>
        <begin position="48"/>
        <end position="72"/>
    </location>
</feature>